<evidence type="ECO:0000313" key="3">
    <source>
        <dbReference type="EMBL" id="SCL99431.1"/>
    </source>
</evidence>
<keyword evidence="2" id="KW-0732">Signal</keyword>
<keyword evidence="1" id="KW-1133">Transmembrane helix</keyword>
<feature type="transmembrane region" description="Helical" evidence="1">
    <location>
        <begin position="103"/>
        <end position="126"/>
    </location>
</feature>
<dbReference type="Proteomes" id="UP000507536">
    <property type="component" value="Chromosome 2"/>
</dbReference>
<reference evidence="3 4" key="1">
    <citation type="submission" date="2016-08" db="EMBL/GenBank/DDBJ databases">
        <authorList>
            <consortium name="Pathogen Informatics"/>
        </authorList>
    </citation>
    <scope>NUCLEOTIDE SEQUENCE [LARGE SCALE GENOMIC DNA]</scope>
    <source>
        <strain evidence="3 4">DS</strain>
    </source>
</reference>
<gene>
    <name evidence="3" type="ORF">PCHDS_000024000</name>
</gene>
<protein>
    <recommendedName>
        <fullName evidence="5">Plasmodium variant antigen protein Cir/Yir/Bir</fullName>
    </recommendedName>
</protein>
<dbReference type="EMBL" id="LT608182">
    <property type="protein sequence ID" value="SCL99431.1"/>
    <property type="molecule type" value="Genomic_DNA"/>
</dbReference>
<proteinExistence type="predicted"/>
<evidence type="ECO:0000256" key="1">
    <source>
        <dbReference type="SAM" id="Phobius"/>
    </source>
</evidence>
<feature type="chain" id="PRO_5008750457" description="Plasmodium variant antigen protein Cir/Yir/Bir" evidence="2">
    <location>
        <begin position="21"/>
        <end position="155"/>
    </location>
</feature>
<evidence type="ECO:0000313" key="4">
    <source>
        <dbReference type="Proteomes" id="UP000507536"/>
    </source>
</evidence>
<evidence type="ECO:0000256" key="2">
    <source>
        <dbReference type="SAM" id="SignalP"/>
    </source>
</evidence>
<keyword evidence="1" id="KW-0472">Membrane</keyword>
<feature type="signal peptide" evidence="2">
    <location>
        <begin position="1"/>
        <end position="20"/>
    </location>
</feature>
<keyword evidence="1" id="KW-0812">Transmembrane</keyword>
<organism evidence="3 4">
    <name type="scientific">Plasmodium chabaudi adami</name>
    <dbReference type="NCBI Taxonomy" id="5826"/>
    <lineage>
        <taxon>Eukaryota</taxon>
        <taxon>Sar</taxon>
        <taxon>Alveolata</taxon>
        <taxon>Apicomplexa</taxon>
        <taxon>Aconoidasida</taxon>
        <taxon>Haemosporida</taxon>
        <taxon>Plasmodiidae</taxon>
        <taxon>Plasmodium</taxon>
        <taxon>Plasmodium (Vinckeia)</taxon>
    </lineage>
</organism>
<accession>A0A1C6X8D8</accession>
<evidence type="ECO:0008006" key="5">
    <source>
        <dbReference type="Google" id="ProtNLM"/>
    </source>
</evidence>
<sequence length="155" mass="18453">MKWFWKHIFFFLLLFGIVYTKEDSGIKKRTSNFRSKYKHRNELNELNKLNKLDKLNKLNNLNNDAPKNFLQLKSAHIYNPSLAYRDFFTNNAMGTSTIYYSRLMWGGVIFLVMFLLVSSIGVYLYVDNLENSYSKSRHRDNPVNYYNVNPIIPYP</sequence>
<dbReference type="AlphaFoldDB" id="A0A1C6X8D8"/>
<name>A0A1C6X8D8_PLACE</name>